<protein>
    <submittedName>
        <fullName evidence="1">Uncharacterized protein</fullName>
    </submittedName>
</protein>
<name>A0A1X7UUU8_AMPQE</name>
<reference evidence="1" key="1">
    <citation type="submission" date="2017-05" db="UniProtKB">
        <authorList>
            <consortium name="EnsemblMetazoa"/>
        </authorList>
    </citation>
    <scope>IDENTIFICATION</scope>
</reference>
<evidence type="ECO:0000313" key="1">
    <source>
        <dbReference type="EnsemblMetazoa" id="Aqu2.1.31558_001"/>
    </source>
</evidence>
<dbReference type="InParanoid" id="A0A1X7UUU8"/>
<dbReference type="OrthoDB" id="6779242at2759"/>
<sequence length="138" mass="15759">MLTFTYIDSTISYSRHIFLEAKSEDKLKKQQQIKERARLSPDRQKLDTNTLFRAINACSSKCSIFTVLPGYGGMVEDRLSTTDDVNLPKQLYHLYKPDYAALSSSELDQLVTDTFSNIMITTKEADYLEKSTRNQGNS</sequence>
<dbReference type="EnsemblMetazoa" id="Aqu2.1.31558_001">
    <property type="protein sequence ID" value="Aqu2.1.31558_001"/>
    <property type="gene ID" value="Aqu2.1.31558"/>
</dbReference>
<accession>A0A1X7UUU8</accession>
<organism evidence="1">
    <name type="scientific">Amphimedon queenslandica</name>
    <name type="common">Sponge</name>
    <dbReference type="NCBI Taxonomy" id="400682"/>
    <lineage>
        <taxon>Eukaryota</taxon>
        <taxon>Metazoa</taxon>
        <taxon>Porifera</taxon>
        <taxon>Demospongiae</taxon>
        <taxon>Heteroscleromorpha</taxon>
        <taxon>Haplosclerida</taxon>
        <taxon>Niphatidae</taxon>
        <taxon>Amphimedon</taxon>
    </lineage>
</organism>
<proteinExistence type="predicted"/>
<dbReference type="AlphaFoldDB" id="A0A1X7UUU8"/>